<evidence type="ECO:0008006" key="3">
    <source>
        <dbReference type="Google" id="ProtNLM"/>
    </source>
</evidence>
<gene>
    <name evidence="1" type="ORF">AS52_02735</name>
</gene>
<protein>
    <recommendedName>
        <fullName evidence="3">Immunity protein Imm6</fullName>
    </recommendedName>
</protein>
<accession>A0A806U0D3</accession>
<evidence type="ECO:0000313" key="2">
    <source>
        <dbReference type="Proteomes" id="UP000036410"/>
    </source>
</evidence>
<dbReference type="RefSeq" id="WP_033579213.1">
    <property type="nucleotide sequence ID" value="NZ_CP010586.1"/>
</dbReference>
<sequence length="171" mass="19549">MKNKSILNLQSERKVGGVLIVAERVFSVISQGDERYPAGREALDKCWLWGESHTVTGDELYELIDSADYTGISEFAEEEEDLNMARLRLWSLLVDAVAYTSWEAYKNEKVKYVPQALEGIGADSITVFLNSAVETGFITVEEIERMELVFYDYECTSNETSIKREDFMKLF</sequence>
<proteinExistence type="predicted"/>
<dbReference type="AlphaFoldDB" id="A0A806U0D3"/>
<dbReference type="Proteomes" id="UP000036410">
    <property type="component" value="Chromosome"/>
</dbReference>
<name>A0A806U0D3_PRIMG</name>
<reference evidence="1 2" key="1">
    <citation type="submission" date="2015-01" db="EMBL/GenBank/DDBJ databases">
        <title>Genome sequence of bacillus megaterium Q3.</title>
        <authorList>
            <person name="Wang Y."/>
            <person name="Luo K."/>
            <person name="Bai L."/>
            <person name="Luo F."/>
        </authorList>
    </citation>
    <scope>NUCLEOTIDE SEQUENCE [LARGE SCALE GENOMIC DNA]</scope>
    <source>
        <strain evidence="1 2">Q3</strain>
    </source>
</reference>
<evidence type="ECO:0000313" key="1">
    <source>
        <dbReference type="EMBL" id="AKP77696.1"/>
    </source>
</evidence>
<dbReference type="Pfam" id="PF14434">
    <property type="entry name" value="Imm6"/>
    <property type="match status" value="1"/>
</dbReference>
<organism evidence="1 2">
    <name type="scientific">Priestia megaterium Q3</name>
    <dbReference type="NCBI Taxonomy" id="1452722"/>
    <lineage>
        <taxon>Bacteria</taxon>
        <taxon>Bacillati</taxon>
        <taxon>Bacillota</taxon>
        <taxon>Bacilli</taxon>
        <taxon>Bacillales</taxon>
        <taxon>Bacillaceae</taxon>
        <taxon>Priestia</taxon>
    </lineage>
</organism>
<dbReference type="EMBL" id="CP010586">
    <property type="protein sequence ID" value="AKP77696.1"/>
    <property type="molecule type" value="Genomic_DNA"/>
</dbReference>
<dbReference type="InterPro" id="IPR025674">
    <property type="entry name" value="Imm6"/>
</dbReference>